<feature type="coiled-coil region" evidence="3">
    <location>
        <begin position="115"/>
        <end position="198"/>
    </location>
</feature>
<evidence type="ECO:0000313" key="6">
    <source>
        <dbReference type="Proteomes" id="UP000652761"/>
    </source>
</evidence>
<gene>
    <name evidence="5" type="ORF">Taro_008360</name>
</gene>
<proteinExistence type="inferred from homology"/>
<dbReference type="InterPro" id="IPR008587">
    <property type="entry name" value="FPP_plant"/>
</dbReference>
<accession>A0A843U1M1</accession>
<keyword evidence="4" id="KW-0472">Membrane</keyword>
<feature type="coiled-coil region" evidence="3">
    <location>
        <begin position="245"/>
        <end position="293"/>
    </location>
</feature>
<dbReference type="PANTHER" id="PTHR31580">
    <property type="entry name" value="FILAMENT-LIKE PLANT PROTEIN 4"/>
    <property type="match status" value="1"/>
</dbReference>
<comment type="caution">
    <text evidence="5">The sequence shown here is derived from an EMBL/GenBank/DDBJ whole genome shotgun (WGS) entry which is preliminary data.</text>
</comment>
<dbReference type="Pfam" id="PF05911">
    <property type="entry name" value="FPP"/>
    <property type="match status" value="1"/>
</dbReference>
<feature type="transmembrane region" description="Helical" evidence="4">
    <location>
        <begin position="12"/>
        <end position="41"/>
    </location>
</feature>
<organism evidence="5 6">
    <name type="scientific">Colocasia esculenta</name>
    <name type="common">Wild taro</name>
    <name type="synonym">Arum esculentum</name>
    <dbReference type="NCBI Taxonomy" id="4460"/>
    <lineage>
        <taxon>Eukaryota</taxon>
        <taxon>Viridiplantae</taxon>
        <taxon>Streptophyta</taxon>
        <taxon>Embryophyta</taxon>
        <taxon>Tracheophyta</taxon>
        <taxon>Spermatophyta</taxon>
        <taxon>Magnoliopsida</taxon>
        <taxon>Liliopsida</taxon>
        <taxon>Araceae</taxon>
        <taxon>Aroideae</taxon>
        <taxon>Colocasieae</taxon>
        <taxon>Colocasia</taxon>
    </lineage>
</organism>
<keyword evidence="4" id="KW-1133">Transmembrane helix</keyword>
<evidence type="ECO:0000256" key="4">
    <source>
        <dbReference type="SAM" id="Phobius"/>
    </source>
</evidence>
<evidence type="ECO:0000256" key="2">
    <source>
        <dbReference type="ARBA" id="ARBA00023054"/>
    </source>
</evidence>
<sequence>MISSQFSFRKVLIYNLALTGSTTFPFPSLAFYTLHFTLWGWRSSEQQVERFFSRGRGSRQQVWRLQRGFQSFPKASLGGERGPTQRPPLFWVGNPEGGGSPPGWQPGGTRKAVKAEEIERSLKSLNEKLTSALTESTAKDELLAKHIKVAEEALEGWEKAEAEAASLKEELDDALQCKFTAEEKIADIETALEECKQQLQVGHEEQKQMASDAAMKTLREKEKIRKFEERLVELNKCLSKLGSENSNLIKDLEIKEKLIEDLSERNNQAYAKINAVTENLESLEKDNASLKYEVCMLEKELQIRNEEREFNLKSVDAAHKQHLESVRKIAKLESECQRLRVMVRKRLPGPAALAKMRREVELLGKDTYEMKKKKPNSTTGLLVREFVVENYSDSSHRRDSLVEQLNVTEEENRILKETLTKKNSELQSARVMCAHTASKLSHAEKKLEEISKGHANFGGTKNSPASYDMPVVSACENGANEDNISCAESWASALISELENFRNVKTLTISPKSSVVSELNLMDDFIDMEKLAIVCVDKPLVNSSSLSGIKSTCLSPCDTTSKHDDSPEAINNSNVEIQSGSRSFEKSSRWLQDVVSAILQRYHVSKRSLDSILEEVRVTLASKGYSIGIHPCGVLHANGEHLRKTQHSSPNLLDAEYGANLFLGETATSQSKSMFDKSVKKLIKLIEEINKKLLTHDSILQAASKNDESTIPRRRLTYAGYISCVFHWKTTELTSNLQCLIQTCNDVLSQKTKGEIFFEHLISTMERIINHCFSLQGVSSMKDTFKKLDWYESHELAVGGNCQCQGRMFTLLEGKHTTETLSLSVTDNSGEEMGSNLHGESRSLSNDTMKLDHLKEMKVGQKSVSENDSLIEQLVESEKNILNLKAELATLKESKRIIEAQIEHQRLLNEELDTQLSAAKVELNGVHQKFSSLEEALGDKTNCCEELEATCLELQLQLERYSEIYYSLNY</sequence>
<evidence type="ECO:0000313" key="5">
    <source>
        <dbReference type="EMBL" id="MQL75977.1"/>
    </source>
</evidence>
<name>A0A843U1M1_COLES</name>
<keyword evidence="4" id="KW-0812">Transmembrane</keyword>
<keyword evidence="2 3" id="KW-0175">Coiled coil</keyword>
<comment type="similarity">
    <text evidence="1">Belongs to the FPP family.</text>
</comment>
<feature type="coiled-coil region" evidence="3">
    <location>
        <begin position="867"/>
        <end position="901"/>
    </location>
</feature>
<dbReference type="PANTHER" id="PTHR31580:SF22">
    <property type="entry name" value="FILAMENT-LIKE PLANT PROTEIN 7"/>
    <property type="match status" value="1"/>
</dbReference>
<dbReference type="Proteomes" id="UP000652761">
    <property type="component" value="Unassembled WGS sequence"/>
</dbReference>
<feature type="coiled-coil region" evidence="3">
    <location>
        <begin position="398"/>
        <end position="425"/>
    </location>
</feature>
<protein>
    <recommendedName>
        <fullName evidence="7">Filament-like plant protein 7</fullName>
    </recommendedName>
</protein>
<evidence type="ECO:0008006" key="7">
    <source>
        <dbReference type="Google" id="ProtNLM"/>
    </source>
</evidence>
<dbReference type="OrthoDB" id="1917992at2759"/>
<dbReference type="EMBL" id="NMUH01000274">
    <property type="protein sequence ID" value="MQL75977.1"/>
    <property type="molecule type" value="Genomic_DNA"/>
</dbReference>
<dbReference type="AlphaFoldDB" id="A0A843U1M1"/>
<evidence type="ECO:0000256" key="3">
    <source>
        <dbReference type="SAM" id="Coils"/>
    </source>
</evidence>
<keyword evidence="6" id="KW-1185">Reference proteome</keyword>
<reference evidence="5" key="1">
    <citation type="submission" date="2017-07" db="EMBL/GenBank/DDBJ databases">
        <title>Taro Niue Genome Assembly and Annotation.</title>
        <authorList>
            <person name="Atibalentja N."/>
            <person name="Keating K."/>
            <person name="Fields C.J."/>
        </authorList>
    </citation>
    <scope>NUCLEOTIDE SEQUENCE</scope>
    <source>
        <strain evidence="5">Niue_2</strain>
        <tissue evidence="5">Leaf</tissue>
    </source>
</reference>
<evidence type="ECO:0000256" key="1">
    <source>
        <dbReference type="ARBA" id="ARBA00005921"/>
    </source>
</evidence>